<dbReference type="PANTHER" id="PTHR47706:SF4">
    <property type="entry name" value="NMRA-LIKE DOMAIN-CONTAINING PROTEIN"/>
    <property type="match status" value="1"/>
</dbReference>
<protein>
    <submittedName>
        <fullName evidence="5">NmrA-like protein</fullName>
    </submittedName>
</protein>
<dbReference type="GeneID" id="62159801"/>
<reference evidence="5" key="1">
    <citation type="submission" date="2020-03" db="EMBL/GenBank/DDBJ databases">
        <authorList>
            <person name="He L."/>
        </authorList>
    </citation>
    <scope>NUCLEOTIDE SEQUENCE</scope>
    <source>
        <strain evidence="5">CkLH20</strain>
    </source>
</reference>
<dbReference type="OrthoDB" id="10000533at2759"/>
<dbReference type="Proteomes" id="UP000781932">
    <property type="component" value="Unassembled WGS sequence"/>
</dbReference>
<comment type="caution">
    <text evidence="5">The sequence shown here is derived from an EMBL/GenBank/DDBJ whole genome shotgun (WGS) entry which is preliminary data.</text>
</comment>
<dbReference type="Gene3D" id="3.40.50.720">
    <property type="entry name" value="NAD(P)-binding Rossmann-like Domain"/>
    <property type="match status" value="1"/>
</dbReference>
<dbReference type="InterPro" id="IPR036291">
    <property type="entry name" value="NAD(P)-bd_dom_sf"/>
</dbReference>
<feature type="domain" description="NmrA-like" evidence="4">
    <location>
        <begin position="3"/>
        <end position="262"/>
    </location>
</feature>
<evidence type="ECO:0000313" key="5">
    <source>
        <dbReference type="EMBL" id="KAF9878516.1"/>
    </source>
</evidence>
<keyword evidence="2" id="KW-0521">NADP</keyword>
<dbReference type="RefSeq" id="XP_038747977.1">
    <property type="nucleotide sequence ID" value="XM_038886727.1"/>
</dbReference>
<comment type="similarity">
    <text evidence="1">Belongs to the NmrA-type oxidoreductase family. Isoflavone reductase subfamily.</text>
</comment>
<organism evidence="5 6">
    <name type="scientific">Colletotrichum karsti</name>
    <dbReference type="NCBI Taxonomy" id="1095194"/>
    <lineage>
        <taxon>Eukaryota</taxon>
        <taxon>Fungi</taxon>
        <taxon>Dikarya</taxon>
        <taxon>Ascomycota</taxon>
        <taxon>Pezizomycotina</taxon>
        <taxon>Sordariomycetes</taxon>
        <taxon>Hypocreomycetidae</taxon>
        <taxon>Glomerellales</taxon>
        <taxon>Glomerellaceae</taxon>
        <taxon>Colletotrichum</taxon>
        <taxon>Colletotrichum boninense species complex</taxon>
    </lineage>
</organism>
<dbReference type="InterPro" id="IPR051609">
    <property type="entry name" value="NmrA/Isoflavone_reductase-like"/>
</dbReference>
<accession>A0A9P6IB29</accession>
<keyword evidence="6" id="KW-1185">Reference proteome</keyword>
<reference evidence="5" key="2">
    <citation type="submission" date="2020-11" db="EMBL/GenBank/DDBJ databases">
        <title>Whole genome sequencing of Colletotrichum sp.</title>
        <authorList>
            <person name="Li H."/>
        </authorList>
    </citation>
    <scope>NUCLEOTIDE SEQUENCE</scope>
    <source>
        <strain evidence="5">CkLH20</strain>
    </source>
</reference>
<dbReference type="SUPFAM" id="SSF51735">
    <property type="entry name" value="NAD(P)-binding Rossmann-fold domains"/>
    <property type="match status" value="1"/>
</dbReference>
<dbReference type="AlphaFoldDB" id="A0A9P6IB29"/>
<evidence type="ECO:0000256" key="1">
    <source>
        <dbReference type="ARBA" id="ARBA00005725"/>
    </source>
</evidence>
<evidence type="ECO:0000256" key="3">
    <source>
        <dbReference type="ARBA" id="ARBA00023002"/>
    </source>
</evidence>
<dbReference type="PANTHER" id="PTHR47706">
    <property type="entry name" value="NMRA-LIKE FAMILY PROTEIN"/>
    <property type="match status" value="1"/>
</dbReference>
<dbReference type="Gene3D" id="3.90.25.10">
    <property type="entry name" value="UDP-galactose 4-epimerase, domain 1"/>
    <property type="match status" value="1"/>
</dbReference>
<proteinExistence type="inferred from homology"/>
<evidence type="ECO:0000259" key="4">
    <source>
        <dbReference type="Pfam" id="PF05368"/>
    </source>
</evidence>
<gene>
    <name evidence="5" type="ORF">CkaCkLH20_04008</name>
</gene>
<sequence length="302" mass="33806">MVQVTVAGGVSSIARVVIDAILEKKKHRVTSLTSQEVDSVDENGIHWKHADYDNKSDLVNILRGTDVLLCFFSARDTATVARRQKNLIDAAVEAGVRRFAPAEYAGRNYNGMAMFEFKDDVLEYSLFQTGIFTNEFAYPHKTATHFEPLRMYVDFEARRAIQPGAGDHTITLTTVEDIAAVVAEAVEFEGEWPRVGGICGSRLTVNELIRLGESVRGPFVVETVDEEAVEAGRLTTSWYPLIEHAGVPEGRKEELSKLASLNFLKATINGSWNVSEEWNNLLPHIQFTDARRYLAQVWEDKL</sequence>
<dbReference type="EMBL" id="JAATWM020000010">
    <property type="protein sequence ID" value="KAF9878516.1"/>
    <property type="molecule type" value="Genomic_DNA"/>
</dbReference>
<evidence type="ECO:0000256" key="2">
    <source>
        <dbReference type="ARBA" id="ARBA00022857"/>
    </source>
</evidence>
<dbReference type="GO" id="GO:0016491">
    <property type="term" value="F:oxidoreductase activity"/>
    <property type="evidence" value="ECO:0007669"/>
    <property type="project" value="UniProtKB-KW"/>
</dbReference>
<name>A0A9P6IB29_9PEZI</name>
<dbReference type="Pfam" id="PF05368">
    <property type="entry name" value="NmrA"/>
    <property type="match status" value="1"/>
</dbReference>
<keyword evidence="3" id="KW-0560">Oxidoreductase</keyword>
<evidence type="ECO:0000313" key="6">
    <source>
        <dbReference type="Proteomes" id="UP000781932"/>
    </source>
</evidence>
<dbReference type="InterPro" id="IPR008030">
    <property type="entry name" value="NmrA-like"/>
</dbReference>